<dbReference type="HOGENOM" id="CLU_776714_0_0_1"/>
<reference evidence="2" key="1">
    <citation type="journal article" date="2012" name="Nature">
        <title>The oyster genome reveals stress adaptation and complexity of shell formation.</title>
        <authorList>
            <person name="Zhang G."/>
            <person name="Fang X."/>
            <person name="Guo X."/>
            <person name="Li L."/>
            <person name="Luo R."/>
            <person name="Xu F."/>
            <person name="Yang P."/>
            <person name="Zhang L."/>
            <person name="Wang X."/>
            <person name="Qi H."/>
            <person name="Xiong Z."/>
            <person name="Que H."/>
            <person name="Xie Y."/>
            <person name="Holland P.W."/>
            <person name="Paps J."/>
            <person name="Zhu Y."/>
            <person name="Wu F."/>
            <person name="Chen Y."/>
            <person name="Wang J."/>
            <person name="Peng C."/>
            <person name="Meng J."/>
            <person name="Yang L."/>
            <person name="Liu J."/>
            <person name="Wen B."/>
            <person name="Zhang N."/>
            <person name="Huang Z."/>
            <person name="Zhu Q."/>
            <person name="Feng Y."/>
            <person name="Mount A."/>
            <person name="Hedgecock D."/>
            <person name="Xu Z."/>
            <person name="Liu Y."/>
            <person name="Domazet-Loso T."/>
            <person name="Du Y."/>
            <person name="Sun X."/>
            <person name="Zhang S."/>
            <person name="Liu B."/>
            <person name="Cheng P."/>
            <person name="Jiang X."/>
            <person name="Li J."/>
            <person name="Fan D."/>
            <person name="Wang W."/>
            <person name="Fu W."/>
            <person name="Wang T."/>
            <person name="Wang B."/>
            <person name="Zhang J."/>
            <person name="Peng Z."/>
            <person name="Li Y."/>
            <person name="Li N."/>
            <person name="Wang J."/>
            <person name="Chen M."/>
            <person name="He Y."/>
            <person name="Tan F."/>
            <person name="Song X."/>
            <person name="Zheng Q."/>
            <person name="Huang R."/>
            <person name="Yang H."/>
            <person name="Du X."/>
            <person name="Chen L."/>
            <person name="Yang M."/>
            <person name="Gaffney P.M."/>
            <person name="Wang S."/>
            <person name="Luo L."/>
            <person name="She Z."/>
            <person name="Ming Y."/>
            <person name="Huang W."/>
            <person name="Zhang S."/>
            <person name="Huang B."/>
            <person name="Zhang Y."/>
            <person name="Qu T."/>
            <person name="Ni P."/>
            <person name="Miao G."/>
            <person name="Wang J."/>
            <person name="Wang Q."/>
            <person name="Steinberg C.E."/>
            <person name="Wang H."/>
            <person name="Li N."/>
            <person name="Qian L."/>
            <person name="Zhang G."/>
            <person name="Li Y."/>
            <person name="Yang H."/>
            <person name="Liu X."/>
            <person name="Wang J."/>
            <person name="Yin Y."/>
            <person name="Wang J."/>
        </authorList>
    </citation>
    <scope>NUCLEOTIDE SEQUENCE [LARGE SCALE GENOMIC DNA]</scope>
    <source>
        <strain evidence="2">05x7-T-G4-1.051#20</strain>
    </source>
</reference>
<evidence type="ECO:0000256" key="1">
    <source>
        <dbReference type="PROSITE-ProRule" id="PRU00076"/>
    </source>
</evidence>
<dbReference type="PROSITE" id="PS50026">
    <property type="entry name" value="EGF_3"/>
    <property type="match status" value="1"/>
</dbReference>
<gene>
    <name evidence="2" type="ORF">CGI_10013492</name>
</gene>
<evidence type="ECO:0000313" key="2">
    <source>
        <dbReference type="EMBL" id="EKC40022.1"/>
    </source>
</evidence>
<dbReference type="InterPro" id="IPR038717">
    <property type="entry name" value="Tc1-like_DDE_dom"/>
</dbReference>
<dbReference type="Pfam" id="PF13358">
    <property type="entry name" value="DDE_3"/>
    <property type="match status" value="1"/>
</dbReference>
<proteinExistence type="predicted"/>
<keyword evidence="1" id="KW-0245">EGF-like domain</keyword>
<dbReference type="Gene3D" id="3.30.420.10">
    <property type="entry name" value="Ribonuclease H-like superfamily/Ribonuclease H"/>
    <property type="match status" value="1"/>
</dbReference>
<feature type="disulfide bond" evidence="1">
    <location>
        <begin position="80"/>
        <end position="97"/>
    </location>
</feature>
<dbReference type="InParanoid" id="K1QTA7"/>
<dbReference type="EMBL" id="JH819016">
    <property type="protein sequence ID" value="EKC40022.1"/>
    <property type="molecule type" value="Genomic_DNA"/>
</dbReference>
<organism evidence="2">
    <name type="scientific">Magallana gigas</name>
    <name type="common">Pacific oyster</name>
    <name type="synonym">Crassostrea gigas</name>
    <dbReference type="NCBI Taxonomy" id="29159"/>
    <lineage>
        <taxon>Eukaryota</taxon>
        <taxon>Metazoa</taxon>
        <taxon>Spiralia</taxon>
        <taxon>Lophotrochozoa</taxon>
        <taxon>Mollusca</taxon>
        <taxon>Bivalvia</taxon>
        <taxon>Autobranchia</taxon>
        <taxon>Pteriomorphia</taxon>
        <taxon>Ostreida</taxon>
        <taxon>Ostreoidea</taxon>
        <taxon>Ostreidae</taxon>
        <taxon>Magallana</taxon>
    </lineage>
</organism>
<dbReference type="PANTHER" id="PTHR23022:SF135">
    <property type="entry name" value="SI:DKEY-77F5.3"/>
    <property type="match status" value="1"/>
</dbReference>
<name>K1QTA7_MAGGI</name>
<comment type="caution">
    <text evidence="1">Lacks conserved residue(s) required for the propagation of feature annotation.</text>
</comment>
<dbReference type="GO" id="GO:0003676">
    <property type="term" value="F:nucleic acid binding"/>
    <property type="evidence" value="ECO:0007669"/>
    <property type="project" value="InterPro"/>
</dbReference>
<dbReference type="AlphaFoldDB" id="K1QTA7"/>
<dbReference type="InterPro" id="IPR052338">
    <property type="entry name" value="Transposase_5"/>
</dbReference>
<dbReference type="InterPro" id="IPR000742">
    <property type="entry name" value="EGF"/>
</dbReference>
<accession>K1QTA7</accession>
<sequence length="357" mass="40297">MGLLTRTMWYPRVDAYEMIPVNSPAVLIYLRILLALVETMTAKNRIDFKSLDRKKLLQLEDQLRRETNASTDECFYDTDCGENAVCDTSDTDTDSVCVCKPGFFDNRPTITALSDGCPAEGSTTTEKSRRNLILVYGALTIPLLFLVPAALASDESLRVIPLYVELFYVQFFTLCTCGPAAVLHIFFTNIFHVSSLSPQIRVLFSDESHLSLNFADGRTRVWRRRGERFAGCCVTEVDRFGGGSAMVWGGICGGNRTRFVAVNGTLTSQRYRDEILSPVVLPYLRTNGAGLTFQQDNATAHTARATREFLNQNNVDMLDWPSNSPDLSPLEHVWDELGRRVRMRRPQLRISCNWQQH</sequence>
<dbReference type="PANTHER" id="PTHR23022">
    <property type="entry name" value="TRANSPOSABLE ELEMENT-RELATED"/>
    <property type="match status" value="1"/>
</dbReference>
<keyword evidence="1" id="KW-1015">Disulfide bond</keyword>
<dbReference type="InterPro" id="IPR036397">
    <property type="entry name" value="RNaseH_sf"/>
</dbReference>
<protein>
    <submittedName>
        <fullName evidence="2">Transposable element Tcb2 transposase</fullName>
    </submittedName>
</protein>